<dbReference type="InterPro" id="IPR000644">
    <property type="entry name" value="CBS_dom"/>
</dbReference>
<evidence type="ECO:0000313" key="5">
    <source>
        <dbReference type="Proteomes" id="UP000254720"/>
    </source>
</evidence>
<dbReference type="PROSITE" id="PS51371">
    <property type="entry name" value="CBS"/>
    <property type="match status" value="2"/>
</dbReference>
<feature type="domain" description="CBS" evidence="3">
    <location>
        <begin position="10"/>
        <end position="68"/>
    </location>
</feature>
<organism evidence="4 5">
    <name type="scientific">Aquicella lusitana</name>
    <dbReference type="NCBI Taxonomy" id="254246"/>
    <lineage>
        <taxon>Bacteria</taxon>
        <taxon>Pseudomonadati</taxon>
        <taxon>Pseudomonadota</taxon>
        <taxon>Gammaproteobacteria</taxon>
        <taxon>Legionellales</taxon>
        <taxon>Coxiellaceae</taxon>
        <taxon>Aquicella</taxon>
    </lineage>
</organism>
<dbReference type="Pfam" id="PF00571">
    <property type="entry name" value="CBS"/>
    <property type="match status" value="2"/>
</dbReference>
<reference evidence="4 5" key="1">
    <citation type="submission" date="2018-07" db="EMBL/GenBank/DDBJ databases">
        <title>Genomic Encyclopedia of Type Strains, Phase IV (KMG-IV): sequencing the most valuable type-strain genomes for metagenomic binning, comparative biology and taxonomic classification.</title>
        <authorList>
            <person name="Goeker M."/>
        </authorList>
    </citation>
    <scope>NUCLEOTIDE SEQUENCE [LARGE SCALE GENOMIC DNA]</scope>
    <source>
        <strain evidence="4 5">DSM 16500</strain>
    </source>
</reference>
<dbReference type="SUPFAM" id="SSF54631">
    <property type="entry name" value="CBS-domain pair"/>
    <property type="match status" value="1"/>
</dbReference>
<dbReference type="EMBL" id="QQAX01000014">
    <property type="protein sequence ID" value="RDI42586.1"/>
    <property type="molecule type" value="Genomic_DNA"/>
</dbReference>
<dbReference type="InterPro" id="IPR051257">
    <property type="entry name" value="Diverse_CBS-Domain"/>
</dbReference>
<dbReference type="Proteomes" id="UP000254720">
    <property type="component" value="Unassembled WGS sequence"/>
</dbReference>
<evidence type="ECO:0000259" key="3">
    <source>
        <dbReference type="PROSITE" id="PS51371"/>
    </source>
</evidence>
<sequence length="147" mass="16410">MESRLSSLLQDKGYTIHLISPDVTVYECAKKMNLLGIGALLVMEDDKLIGIVSERDIIRKVISCNCEVGKFKVADIMTTELVTVTPSTSVAEAMQLVTEKRFRHLPVIENGKLIGIISIGDLTRWTMLAQKNEISSLTKYIHGDHHQ</sequence>
<evidence type="ECO:0000256" key="2">
    <source>
        <dbReference type="PROSITE-ProRule" id="PRU00703"/>
    </source>
</evidence>
<dbReference type="PANTHER" id="PTHR43080">
    <property type="entry name" value="CBS DOMAIN-CONTAINING PROTEIN CBSX3, MITOCHONDRIAL"/>
    <property type="match status" value="1"/>
</dbReference>
<feature type="domain" description="CBS" evidence="3">
    <location>
        <begin position="77"/>
        <end position="134"/>
    </location>
</feature>
<gene>
    <name evidence="4" type="ORF">C8D86_11457</name>
</gene>
<keyword evidence="5" id="KW-1185">Reference proteome</keyword>
<dbReference type="OrthoDB" id="9807125at2"/>
<protein>
    <submittedName>
        <fullName evidence="4">CBS domain protein</fullName>
    </submittedName>
</protein>
<evidence type="ECO:0000313" key="4">
    <source>
        <dbReference type="EMBL" id="RDI42586.1"/>
    </source>
</evidence>
<dbReference type="Gene3D" id="3.10.580.10">
    <property type="entry name" value="CBS-domain"/>
    <property type="match status" value="1"/>
</dbReference>
<dbReference type="InterPro" id="IPR046342">
    <property type="entry name" value="CBS_dom_sf"/>
</dbReference>
<dbReference type="CDD" id="cd04623">
    <property type="entry name" value="CBS_pair_bac_euk"/>
    <property type="match status" value="1"/>
</dbReference>
<keyword evidence="1 2" id="KW-0129">CBS domain</keyword>
<dbReference type="AlphaFoldDB" id="A0A370GH65"/>
<dbReference type="SMART" id="SM00116">
    <property type="entry name" value="CBS"/>
    <property type="match status" value="2"/>
</dbReference>
<evidence type="ECO:0000256" key="1">
    <source>
        <dbReference type="ARBA" id="ARBA00023122"/>
    </source>
</evidence>
<dbReference type="PANTHER" id="PTHR43080:SF2">
    <property type="entry name" value="CBS DOMAIN-CONTAINING PROTEIN"/>
    <property type="match status" value="1"/>
</dbReference>
<proteinExistence type="predicted"/>
<name>A0A370GH65_9COXI</name>
<dbReference type="InterPro" id="IPR044725">
    <property type="entry name" value="CBSX3_CBS_dom"/>
</dbReference>
<comment type="caution">
    <text evidence="4">The sequence shown here is derived from an EMBL/GenBank/DDBJ whole genome shotgun (WGS) entry which is preliminary data.</text>
</comment>
<accession>A0A370GH65</accession>
<dbReference type="RefSeq" id="WP_114834648.1">
    <property type="nucleotide sequence ID" value="NZ_LR699115.1"/>
</dbReference>